<feature type="binding site" evidence="5">
    <location>
        <position position="213"/>
    </location>
    <ligand>
        <name>substrate</name>
    </ligand>
</feature>
<dbReference type="EMBL" id="CABFWF030000013">
    <property type="protein sequence ID" value="CAD7044467.1"/>
    <property type="molecule type" value="Genomic_DNA"/>
</dbReference>
<keyword evidence="8" id="KW-1185">Reference proteome</keyword>
<evidence type="ECO:0000256" key="2">
    <source>
        <dbReference type="ARBA" id="ARBA00022857"/>
    </source>
</evidence>
<feature type="site" description="Important for catalytic activity" evidence="5">
    <location>
        <position position="120"/>
    </location>
</feature>
<dbReference type="InterPro" id="IPR028614">
    <property type="entry name" value="GDP_fucose/colitose_synth"/>
</dbReference>
<dbReference type="SUPFAM" id="SSF51735">
    <property type="entry name" value="NAD(P)-binding Rossmann-fold domains"/>
    <property type="match status" value="1"/>
</dbReference>
<name>A0ABM8PRG2_9HYPH</name>
<evidence type="ECO:0000256" key="5">
    <source>
        <dbReference type="HAMAP-Rule" id="MF_00956"/>
    </source>
</evidence>
<dbReference type="Proteomes" id="UP000606921">
    <property type="component" value="Unassembled WGS sequence"/>
</dbReference>
<protein>
    <recommendedName>
        <fullName evidence="5">GDP-L-fucose synthase</fullName>
        <ecNumber evidence="5">1.1.1.271</ecNumber>
    </recommendedName>
    <alternativeName>
        <fullName evidence="5">GDP-4-keto-6-deoxy-D-mannose-3,5-epimerase-4-reductase</fullName>
    </alternativeName>
</protein>
<dbReference type="PANTHER" id="PTHR43238:SF1">
    <property type="entry name" value="GDP-L-FUCOSE SYNTHASE"/>
    <property type="match status" value="1"/>
</dbReference>
<dbReference type="RefSeq" id="WP_142593201.1">
    <property type="nucleotide sequence ID" value="NZ_CABFWF030000013.1"/>
</dbReference>
<accession>A0ABM8PRG2</accession>
<sequence length="331" mass="36812">MISSIKTDLVDALKGKRVWVAGHQGMVGSALVRRLECENCTILTVSRSELDLTQQADTKQWIEDMRPEVVFVAAAKVGGIKANATYPVDFLYTNTMISMNIMKAAVDAGTQKFLLLGSSCIYPKLAAQPIEENALLTGPLEPTNEAYALAKISALKLAQAYARQHGIQSISVMPTNLYGPNDNFDPENSHVIPAMLRRLHEAKMAGKEQVTLWGSGRPLREFLHVDDLADACVFLMKSHDHIDLINIGSGQELSIRDLAHLISDVVGFRGRILFDPEKPDGAPRKLLNSSRLRELGWAPTVSLRRGLEDLYDRWQRDPQCAHETGWRQLMI</sequence>
<dbReference type="Gene3D" id="3.90.25.10">
    <property type="entry name" value="UDP-galactose 4-epimerase, domain 1"/>
    <property type="match status" value="1"/>
</dbReference>
<feature type="binding site" evidence="5">
    <location>
        <begin position="174"/>
        <end position="177"/>
    </location>
    <ligand>
        <name>NADP(+)</name>
        <dbReference type="ChEBI" id="CHEBI:58349"/>
    </ligand>
</feature>
<evidence type="ECO:0000256" key="4">
    <source>
        <dbReference type="ARBA" id="ARBA00023235"/>
    </source>
</evidence>
<feature type="binding site" evidence="5">
    <location>
        <position position="280"/>
    </location>
    <ligand>
        <name>substrate</name>
    </ligand>
</feature>
<feature type="site" description="Important for catalytic activity" evidence="5">
    <location>
        <position position="118"/>
    </location>
</feature>
<evidence type="ECO:0000256" key="3">
    <source>
        <dbReference type="ARBA" id="ARBA00023002"/>
    </source>
</evidence>
<feature type="binding site" evidence="5">
    <location>
        <position position="190"/>
    </location>
    <ligand>
        <name>NADP(+)</name>
        <dbReference type="ChEBI" id="CHEBI:58349"/>
    </ligand>
</feature>
<dbReference type="InterPro" id="IPR036291">
    <property type="entry name" value="NAD(P)-bd_dom_sf"/>
</dbReference>
<keyword evidence="5" id="KW-0511">Multifunctional enzyme</keyword>
<comment type="similarity">
    <text evidence="1 5">Belongs to the NAD(P)-dependent epimerase/dehydratase family. Fucose synthase subfamily.</text>
</comment>
<keyword evidence="4 5" id="KW-0413">Isomerase</keyword>
<comment type="caution">
    <text evidence="7">The sequence shown here is derived from an EMBL/GenBank/DDBJ whole genome shotgun (WGS) entry which is preliminary data.</text>
</comment>
<proteinExistence type="inferred from homology"/>
<dbReference type="EC" id="1.1.1.271" evidence="5"/>
<feature type="active site" description="Proton donor/acceptor" evidence="5">
    <location>
        <position position="147"/>
    </location>
</feature>
<feature type="domain" description="NAD-dependent epimerase/dehydratase" evidence="6">
    <location>
        <begin position="19"/>
        <end position="248"/>
    </location>
</feature>
<gene>
    <name evidence="5" type="primary">fcl</name>
    <name evidence="7" type="ORF">REJC140_03823</name>
</gene>
<dbReference type="PANTHER" id="PTHR43238">
    <property type="entry name" value="GDP-L-FUCOSE SYNTHASE"/>
    <property type="match status" value="1"/>
</dbReference>
<keyword evidence="3 5" id="KW-0560">Oxidoreductase</keyword>
<feature type="binding site" evidence="5">
    <location>
        <position position="198"/>
    </location>
    <ligand>
        <name>substrate</name>
    </ligand>
</feature>
<dbReference type="Pfam" id="PF01370">
    <property type="entry name" value="Epimerase"/>
    <property type="match status" value="1"/>
</dbReference>
<comment type="pathway">
    <text evidence="5">Nucleotide-sugar biosynthesis; GDP-L-fucose biosynthesis via de novo pathway; GDP-L-fucose from GDP-alpha-D-mannose: step 2/2.</text>
</comment>
<feature type="binding site" evidence="5">
    <location>
        <position position="151"/>
    </location>
    <ligand>
        <name>NADP(+)</name>
        <dbReference type="ChEBI" id="CHEBI:58349"/>
    </ligand>
</feature>
<evidence type="ECO:0000259" key="6">
    <source>
        <dbReference type="Pfam" id="PF01370"/>
    </source>
</evidence>
<feature type="binding site" evidence="5">
    <location>
        <begin position="22"/>
        <end position="28"/>
    </location>
    <ligand>
        <name>NADP(+)</name>
        <dbReference type="ChEBI" id="CHEBI:58349"/>
    </ligand>
</feature>
<dbReference type="InterPro" id="IPR001509">
    <property type="entry name" value="Epimerase_deHydtase"/>
</dbReference>
<evidence type="ECO:0000313" key="7">
    <source>
        <dbReference type="EMBL" id="CAD7044467.1"/>
    </source>
</evidence>
<evidence type="ECO:0000313" key="8">
    <source>
        <dbReference type="Proteomes" id="UP000606921"/>
    </source>
</evidence>
<comment type="function">
    <text evidence="5">Catalyzes the two-step NADP-dependent conversion of GDP-4-dehydro-6-deoxy-D-mannose to GDP-fucose, involving an epimerase and a reductase reaction.</text>
</comment>
<dbReference type="Gene3D" id="3.40.50.720">
    <property type="entry name" value="NAD(P)-binding Rossmann-like Domain"/>
    <property type="match status" value="1"/>
</dbReference>
<dbReference type="CDD" id="cd05239">
    <property type="entry name" value="GDP_FS_SDR_e"/>
    <property type="match status" value="1"/>
</dbReference>
<feature type="binding site" evidence="5">
    <location>
        <begin position="116"/>
        <end position="119"/>
    </location>
    <ligand>
        <name>NADP(+)</name>
        <dbReference type="ChEBI" id="CHEBI:58349"/>
    </ligand>
</feature>
<feature type="binding site" evidence="5">
    <location>
        <position position="220"/>
    </location>
    <ligand>
        <name>substrate</name>
    </ligand>
</feature>
<evidence type="ECO:0000256" key="1">
    <source>
        <dbReference type="ARBA" id="ARBA00005959"/>
    </source>
</evidence>
<keyword evidence="2 5" id="KW-0521">NADP</keyword>
<reference evidence="7 8" key="1">
    <citation type="submission" date="2020-11" db="EMBL/GenBank/DDBJ databases">
        <authorList>
            <person name="Lassalle F."/>
        </authorList>
    </citation>
    <scope>NUCLEOTIDE SEQUENCE [LARGE SCALE GENOMIC DNA]</scope>
    <source>
        <strain evidence="7 8">JC140</strain>
    </source>
</reference>
<dbReference type="HAMAP" id="MF_00956">
    <property type="entry name" value="GDP_fucose_synth"/>
    <property type="match status" value="1"/>
</dbReference>
<comment type="catalytic activity">
    <reaction evidence="5">
        <text>GDP-beta-L-fucose + NADP(+) = GDP-4-dehydro-alpha-D-rhamnose + NADPH + H(+)</text>
        <dbReference type="Rhea" id="RHEA:18885"/>
        <dbReference type="ChEBI" id="CHEBI:15378"/>
        <dbReference type="ChEBI" id="CHEBI:57273"/>
        <dbReference type="ChEBI" id="CHEBI:57783"/>
        <dbReference type="ChEBI" id="CHEBI:57964"/>
        <dbReference type="ChEBI" id="CHEBI:58349"/>
        <dbReference type="EC" id="1.1.1.271"/>
    </reaction>
</comment>
<organism evidence="7 8">
    <name type="scientific">Pseudorhizobium endolithicum</name>
    <dbReference type="NCBI Taxonomy" id="1191678"/>
    <lineage>
        <taxon>Bacteria</taxon>
        <taxon>Pseudomonadati</taxon>
        <taxon>Pseudomonadota</taxon>
        <taxon>Alphaproteobacteria</taxon>
        <taxon>Hyphomicrobiales</taxon>
        <taxon>Rhizobiaceae</taxon>
        <taxon>Rhizobium/Agrobacterium group</taxon>
        <taxon>Pseudorhizobium</taxon>
    </lineage>
</organism>